<protein>
    <recommendedName>
        <fullName evidence="4">Fungal-type protein kinase domain-containing protein</fullName>
    </recommendedName>
</protein>
<dbReference type="Proteomes" id="UP000076871">
    <property type="component" value="Unassembled WGS sequence"/>
</dbReference>
<feature type="signal peptide" evidence="1">
    <location>
        <begin position="1"/>
        <end position="17"/>
    </location>
</feature>
<dbReference type="EMBL" id="KV427633">
    <property type="protein sequence ID" value="KZT04977.1"/>
    <property type="molecule type" value="Genomic_DNA"/>
</dbReference>
<evidence type="ECO:0000256" key="1">
    <source>
        <dbReference type="SAM" id="SignalP"/>
    </source>
</evidence>
<dbReference type="RefSeq" id="XP_040762717.1">
    <property type="nucleotide sequence ID" value="XM_040912783.1"/>
</dbReference>
<keyword evidence="3" id="KW-1185">Reference proteome</keyword>
<reference evidence="2 3" key="1">
    <citation type="journal article" date="2016" name="Mol. Biol. Evol.">
        <title>Comparative Genomics of Early-Diverging Mushroom-Forming Fungi Provides Insights into the Origins of Lignocellulose Decay Capabilities.</title>
        <authorList>
            <person name="Nagy L.G."/>
            <person name="Riley R."/>
            <person name="Tritt A."/>
            <person name="Adam C."/>
            <person name="Daum C."/>
            <person name="Floudas D."/>
            <person name="Sun H."/>
            <person name="Yadav J.S."/>
            <person name="Pangilinan J."/>
            <person name="Larsson K.H."/>
            <person name="Matsuura K."/>
            <person name="Barry K."/>
            <person name="Labutti K."/>
            <person name="Kuo R."/>
            <person name="Ohm R.A."/>
            <person name="Bhattacharya S.S."/>
            <person name="Shirouzu T."/>
            <person name="Yoshinaga Y."/>
            <person name="Martin F.M."/>
            <person name="Grigoriev I.V."/>
            <person name="Hibbett D.S."/>
        </authorList>
    </citation>
    <scope>NUCLEOTIDE SEQUENCE [LARGE SCALE GENOMIC DNA]</scope>
    <source>
        <strain evidence="2 3">93-53</strain>
    </source>
</reference>
<gene>
    <name evidence="2" type="ORF">LAESUDRAFT_760711</name>
</gene>
<evidence type="ECO:0008006" key="4">
    <source>
        <dbReference type="Google" id="ProtNLM"/>
    </source>
</evidence>
<evidence type="ECO:0000313" key="2">
    <source>
        <dbReference type="EMBL" id="KZT04977.1"/>
    </source>
</evidence>
<keyword evidence="1" id="KW-0732">Signal</keyword>
<dbReference type="GeneID" id="63829811"/>
<dbReference type="InParanoid" id="A0A165DIU3"/>
<organism evidence="2 3">
    <name type="scientific">Laetiporus sulphureus 93-53</name>
    <dbReference type="NCBI Taxonomy" id="1314785"/>
    <lineage>
        <taxon>Eukaryota</taxon>
        <taxon>Fungi</taxon>
        <taxon>Dikarya</taxon>
        <taxon>Basidiomycota</taxon>
        <taxon>Agaricomycotina</taxon>
        <taxon>Agaricomycetes</taxon>
        <taxon>Polyporales</taxon>
        <taxon>Laetiporus</taxon>
    </lineage>
</organism>
<accession>A0A165DIU3</accession>
<dbReference type="OrthoDB" id="2803590at2759"/>
<dbReference type="AlphaFoldDB" id="A0A165DIU3"/>
<evidence type="ECO:0000313" key="3">
    <source>
        <dbReference type="Proteomes" id="UP000076871"/>
    </source>
</evidence>
<name>A0A165DIU3_9APHY</name>
<proteinExistence type="predicted"/>
<feature type="chain" id="PRO_5007856608" description="Fungal-type protein kinase domain-containing protein" evidence="1">
    <location>
        <begin position="18"/>
        <end position="247"/>
    </location>
</feature>
<sequence length="247" mass="27963">MILHTVLLTVADIVVDGANKQPVAILPEFRLAASEGVLIRNPETRFETWLTGTVDYGMCNYESEAARHRVFAGKFQDLLPYIKSRIFLVEAKKEDHDLWQYIPEAASQAIVISEVSGENVVRFVVSDGQSWIFCLFEKDSDGTRIVYEGNPMLKIMSGDVAKGGTVSKDSVKKIVSLLHHWFVDMSDPLEDPLYTLLRNPARQLMTDPVSKDSHREEFRAEEDLSCNLPSQPLQGCSDGRQRKKRKY</sequence>